<proteinExistence type="predicted"/>
<feature type="region of interest" description="Disordered" evidence="1">
    <location>
        <begin position="102"/>
        <end position="164"/>
    </location>
</feature>
<comment type="caution">
    <text evidence="2">The sequence shown here is derived from an EMBL/GenBank/DDBJ whole genome shotgun (WGS) entry which is preliminary data.</text>
</comment>
<evidence type="ECO:0000256" key="1">
    <source>
        <dbReference type="SAM" id="MobiDB-lite"/>
    </source>
</evidence>
<feature type="compositionally biased region" description="Polar residues" evidence="1">
    <location>
        <begin position="103"/>
        <end position="119"/>
    </location>
</feature>
<reference evidence="2 3" key="1">
    <citation type="submission" date="2024-09" db="EMBL/GenBank/DDBJ databases">
        <title>Chromosome-scale assembly of Riccia fluitans.</title>
        <authorList>
            <person name="Paukszto L."/>
            <person name="Sawicki J."/>
            <person name="Karawczyk K."/>
            <person name="Piernik-Szablinska J."/>
            <person name="Szczecinska M."/>
            <person name="Mazdziarz M."/>
        </authorList>
    </citation>
    <scope>NUCLEOTIDE SEQUENCE [LARGE SCALE GENOMIC DNA]</scope>
    <source>
        <strain evidence="2">Rf_01</strain>
        <tissue evidence="2">Aerial parts of the thallus</tissue>
    </source>
</reference>
<dbReference type="AlphaFoldDB" id="A0ABD1ZIQ7"/>
<keyword evidence="3" id="KW-1185">Reference proteome</keyword>
<organism evidence="2 3">
    <name type="scientific">Riccia fluitans</name>
    <dbReference type="NCBI Taxonomy" id="41844"/>
    <lineage>
        <taxon>Eukaryota</taxon>
        <taxon>Viridiplantae</taxon>
        <taxon>Streptophyta</taxon>
        <taxon>Embryophyta</taxon>
        <taxon>Marchantiophyta</taxon>
        <taxon>Marchantiopsida</taxon>
        <taxon>Marchantiidae</taxon>
        <taxon>Marchantiales</taxon>
        <taxon>Ricciaceae</taxon>
        <taxon>Riccia</taxon>
    </lineage>
</organism>
<sequence>MDIFEIPRPKPVASVNQQAVYGQVVHDPGYTYSGERQSGSSQADVQQAWEGLVLGRECSRNAVESGSGKVVTTAEIIAQQRSTRGEVFAPLSLPVPSAANAAKMTSASVQGGISSSLPNPNDPIAGTSFQPQGLMLRGAPEGEQTSTLTSDTKSEILDNSGGPV</sequence>
<evidence type="ECO:0000313" key="3">
    <source>
        <dbReference type="Proteomes" id="UP001605036"/>
    </source>
</evidence>
<gene>
    <name evidence="2" type="ORF">R1flu_018938</name>
</gene>
<accession>A0ABD1ZIQ7</accession>
<evidence type="ECO:0000313" key="2">
    <source>
        <dbReference type="EMBL" id="KAL2650810.1"/>
    </source>
</evidence>
<protein>
    <submittedName>
        <fullName evidence="2">Uncharacterized protein</fullName>
    </submittedName>
</protein>
<dbReference type="EMBL" id="JBHFFA010000001">
    <property type="protein sequence ID" value="KAL2650810.1"/>
    <property type="molecule type" value="Genomic_DNA"/>
</dbReference>
<name>A0ABD1ZIQ7_9MARC</name>
<dbReference type="Proteomes" id="UP001605036">
    <property type="component" value="Unassembled WGS sequence"/>
</dbReference>